<accession>A0ACB8E5J6</accession>
<sequence length="386" mass="42703">MEKRFHLLKELYDKILAGLPLTKDGHGYTALLNLLVPFQCLSVESAESYPEKCPFSFSDQCAGDSTGLVCLSLNINSVPDTTENGNHQRETTLLQLTLIDMLITKVQNPGLEDGTKQKYLDIIRILVKDASIDSKLIFALRSSDRLMSHVACKSLVSLVHFQLREEGTLFYEISQLLEGAVNVKGLLNDSWLTFCSETLSGFPSSCWIAECLWTLTNIIREILKEESSGTTGGLDKLLSPLDGILEGFYHRVLSQVPDLDKSLPASFHQRKSVVLLKRGVLCKAGEDLVKKASPPFLETPISMRTETSSQAPVLQFVNSGWLYRLSVGEKVAHFGGSQVRPELDICNGPDRVFLRALSLVLLKALEIRVQSCTSECEAQGNLILKA</sequence>
<organism evidence="1 2">
    <name type="scientific">Sphaerodactylus townsendi</name>
    <dbReference type="NCBI Taxonomy" id="933632"/>
    <lineage>
        <taxon>Eukaryota</taxon>
        <taxon>Metazoa</taxon>
        <taxon>Chordata</taxon>
        <taxon>Craniata</taxon>
        <taxon>Vertebrata</taxon>
        <taxon>Euteleostomi</taxon>
        <taxon>Lepidosauria</taxon>
        <taxon>Squamata</taxon>
        <taxon>Bifurcata</taxon>
        <taxon>Gekkota</taxon>
        <taxon>Sphaerodactylidae</taxon>
        <taxon>Sphaerodactylus</taxon>
    </lineage>
</organism>
<dbReference type="Proteomes" id="UP000827872">
    <property type="component" value="Linkage Group LG17"/>
</dbReference>
<name>A0ACB8E5J6_9SAUR</name>
<gene>
    <name evidence="1" type="ORF">K3G42_008684</name>
</gene>
<reference evidence="1" key="1">
    <citation type="submission" date="2021-08" db="EMBL/GenBank/DDBJ databases">
        <title>The first chromosome-level gecko genome reveals the dynamic sex chromosomes of Neotropical dwarf geckos (Sphaerodactylidae: Sphaerodactylus).</title>
        <authorList>
            <person name="Pinto B.J."/>
            <person name="Keating S.E."/>
            <person name="Gamble T."/>
        </authorList>
    </citation>
    <scope>NUCLEOTIDE SEQUENCE</scope>
    <source>
        <strain evidence="1">TG3544</strain>
    </source>
</reference>
<evidence type="ECO:0000313" key="2">
    <source>
        <dbReference type="Proteomes" id="UP000827872"/>
    </source>
</evidence>
<protein>
    <submittedName>
        <fullName evidence="1">Uncharacterized protein</fullName>
    </submittedName>
</protein>
<proteinExistence type="predicted"/>
<keyword evidence="2" id="KW-1185">Reference proteome</keyword>
<evidence type="ECO:0000313" key="1">
    <source>
        <dbReference type="EMBL" id="KAH7987645.1"/>
    </source>
</evidence>
<dbReference type="EMBL" id="CM037630">
    <property type="protein sequence ID" value="KAH7987645.1"/>
    <property type="molecule type" value="Genomic_DNA"/>
</dbReference>
<comment type="caution">
    <text evidence="1">The sequence shown here is derived from an EMBL/GenBank/DDBJ whole genome shotgun (WGS) entry which is preliminary data.</text>
</comment>